<evidence type="ECO:0000313" key="3">
    <source>
        <dbReference type="Proteomes" id="UP000298615"/>
    </source>
</evidence>
<organism evidence="2 3">
    <name type="scientific">Vagococcus zengguangii</name>
    <dbReference type="NCBI Taxonomy" id="2571750"/>
    <lineage>
        <taxon>Bacteria</taxon>
        <taxon>Bacillati</taxon>
        <taxon>Bacillota</taxon>
        <taxon>Bacilli</taxon>
        <taxon>Lactobacillales</taxon>
        <taxon>Enterococcaceae</taxon>
        <taxon>Vagococcus</taxon>
    </lineage>
</organism>
<dbReference type="InterPro" id="IPR032675">
    <property type="entry name" value="LRR_dom_sf"/>
</dbReference>
<dbReference type="InterPro" id="IPR005046">
    <property type="entry name" value="DUF285"/>
</dbReference>
<dbReference type="RefSeq" id="WP_136953850.1">
    <property type="nucleotide sequence ID" value="NZ_CP039712.1"/>
</dbReference>
<evidence type="ECO:0000256" key="1">
    <source>
        <dbReference type="ARBA" id="ARBA00022729"/>
    </source>
</evidence>
<evidence type="ECO:0000313" key="2">
    <source>
        <dbReference type="EMBL" id="QCI87028.1"/>
    </source>
</evidence>
<dbReference type="AlphaFoldDB" id="A0A4D7CSI7"/>
<dbReference type="InterPro" id="IPR050328">
    <property type="entry name" value="Dev_Immune_Receptor"/>
</dbReference>
<dbReference type="PANTHER" id="PTHR24373">
    <property type="entry name" value="SLIT RELATED LEUCINE-RICH REPEAT NEURONAL PROTEIN"/>
    <property type="match status" value="1"/>
</dbReference>
<name>A0A4D7CSI7_9ENTE</name>
<dbReference type="KEGG" id="vao:FA707_08645"/>
<protein>
    <submittedName>
        <fullName evidence="2">BspA family leucine-rich repeat surface protein</fullName>
    </submittedName>
</protein>
<dbReference type="InterPro" id="IPR011889">
    <property type="entry name" value="Liste_lipo_26"/>
</dbReference>
<sequence length="1029" mass="116491">MKKKVLRNAVYFSVIGSFIASDLSGITAIAAEETSTEDTTTEATETIKSEVLPDVTLSESIENETDTNSIEQSNLPKVENDEFDEDSVAPSQLNKQTTSNVLATSEEIVASGIDGTVPWTIYKDGRLVMGPGEMENVEGNYTKEWRHYNYSNIVTSIEFTGELLLPENCSSLFKDFSELTEMKGLHYLNAENVTDVYGMFYELPKLFELDLSNFNASKLKTMSNMFRNLDSLTSLNLSGWKNESLESMYDAFRFMDNLKEINFTDFNTSNVTDMTTVFWDLPSLETLDLSSFDTSKVTSMNEMFTLLNSLKSLNVSNFDTSNLTSMDRMFNDLRNLTSLDLSSFDTSNVTDMSQMFSHMYNLKDLNLSSFDTSNVTNMDEMFYYTNELSSLELSHFDTSKVTSMRYMFGNMEKLTDLDVSNFDTSSVEDMSGMFSITPSLKKLNLSSFDTRNVKEMEGALYSSGFEELTVGNNMKFVSDHDILPEKDNAGKPFSWYGKNTGKKFNTTAEFVEYGKGGLAADTYIRTTEAKPETKPEGDYISFGKYVTVNNDKGYNTWQNFSWKQKHENSKVANNTYLAKGQYKHANGSTYYSLYDSKGTWMGYINAKGTKLADGAQGVYQSFGKYVTIGKNAGYNTWQNFAWKEKHANSKVANKTYLAKGLYNHANGSTYYSLYDSKDTWMGYINAKIAKASANQQGDYINYGKYVTVNNNAGYNTWQNFSWKEKHANSKVANKTYLAKGMYKHSNGSTYYSLYDAKGTWMGYINAKGTQEAGNNKQGVYQNFGKYVTISKNDGYNTWQNFSWKEKQANSAVFDRTFLAKGLYNHANGSTYYSLYDTNGTWYGYINANAAKVAPGVEGLPIIFQDGLKSFKEFNNSYPIWTDLSFKEKVTGWRDADFCVTSVYHHANGSIYYQIGQFSGVEEGIVTVGYINSKATPLIATPRPDYLQVTTDKVFAEKSVWPWSYLKSAYYWDGKEWIVDFAGNWFGEEEISNEQLQKLLAPHLKKPTSPGKEVGEYGESKEIYVWGYHN</sequence>
<dbReference type="PANTHER" id="PTHR24373:SF275">
    <property type="entry name" value="TIR DOMAIN-CONTAINING PROTEIN"/>
    <property type="match status" value="1"/>
</dbReference>
<keyword evidence="3" id="KW-1185">Reference proteome</keyword>
<reference evidence="2 3" key="1">
    <citation type="submission" date="2019-04" db="EMBL/GenBank/DDBJ databases">
        <title>Vagococcus sp. nov., isolated from faeces of yaks (Bos grunniens).</title>
        <authorList>
            <person name="Ge Y."/>
        </authorList>
    </citation>
    <scope>NUCLEOTIDE SEQUENCE [LARGE SCALE GENOMIC DNA]</scope>
    <source>
        <strain evidence="2 3">MN-17</strain>
    </source>
</reference>
<dbReference type="SUPFAM" id="SSF52058">
    <property type="entry name" value="L domain-like"/>
    <property type="match status" value="1"/>
</dbReference>
<dbReference type="Pfam" id="PF03382">
    <property type="entry name" value="DUF285"/>
    <property type="match status" value="2"/>
</dbReference>
<accession>A0A4D7CSI7</accession>
<dbReference type="NCBIfam" id="TIGR02167">
    <property type="entry name" value="Liste_lipo_26"/>
    <property type="match status" value="8"/>
</dbReference>
<dbReference type="Gene3D" id="3.80.10.10">
    <property type="entry name" value="Ribonuclease Inhibitor"/>
    <property type="match status" value="2"/>
</dbReference>
<proteinExistence type="predicted"/>
<keyword evidence="1" id="KW-0732">Signal</keyword>
<dbReference type="Proteomes" id="UP000298615">
    <property type="component" value="Chromosome"/>
</dbReference>
<gene>
    <name evidence="2" type="ORF">FA707_08645</name>
</gene>
<dbReference type="EMBL" id="CP039712">
    <property type="protein sequence ID" value="QCI87028.1"/>
    <property type="molecule type" value="Genomic_DNA"/>
</dbReference>